<accession>A0A368FR76</accession>
<keyword evidence="7" id="KW-1015">Disulfide bond</keyword>
<dbReference type="PANTHER" id="PTHR11452">
    <property type="entry name" value="ALPHA-GALACTOSIDASE/ALPHA-N-ACETYLGALACTOSAMINIDASE"/>
    <property type="match status" value="1"/>
</dbReference>
<sequence>MTFVVVAILTCLAAIGSTLDNGLARTPPMGWMSWATFYCQIDCDRYPNHCINEKLYKDMADRLAEDGFLEAGYNRVHIDDCWMERSRDEHGRLVADLKRFPSGIKKLAKYMHDRKLELGIYEDFGTKTCEGYPGSLDHLKTDADSFASWDVDYVKLDGCYVDTELMPIGYPKMQRALNATGRPMVYACGWPFFFYKDGKKSQIKYDDVRAACNSWRIYEDVAGSWASIADIIRYVEENQDVLIAAQKPGGWNDPDMLVIGLPNVTIDQAVAQMTMWSMWSAPLIMSNDLRVLEPAFKQILLNRDVIAIDQDPLGVMGKLVRKVLFFNREPNCSGLCYSSMDTDITQIKCILFQTESVGVYVKPVTPTRGENTSFALAVLNKNELEVKDVEFSLKSLGIPKGNRYYVKDLWTGEESEAVESSYIFEFNLRPTSAVMLKLTIV</sequence>
<dbReference type="InterPro" id="IPR013780">
    <property type="entry name" value="Glyco_hydro_b"/>
</dbReference>
<dbReference type="GO" id="GO:0009311">
    <property type="term" value="P:oligosaccharide metabolic process"/>
    <property type="evidence" value="ECO:0007669"/>
    <property type="project" value="TreeGrafter"/>
</dbReference>
<keyword evidence="5 7" id="KW-0378">Hydrolase</keyword>
<keyword evidence="4 8" id="KW-0732">Signal</keyword>
<dbReference type="AlphaFoldDB" id="A0A368FR76"/>
<protein>
    <recommendedName>
        <fullName evidence="3 7">Alpha-galactosidase</fullName>
        <ecNumber evidence="7">3.2.1.-</ecNumber>
    </recommendedName>
</protein>
<dbReference type="Gene3D" id="2.60.40.1180">
    <property type="entry name" value="Golgi alpha-mannosidase II"/>
    <property type="match status" value="1"/>
</dbReference>
<evidence type="ECO:0000256" key="8">
    <source>
        <dbReference type="SAM" id="SignalP"/>
    </source>
</evidence>
<dbReference type="FunFam" id="3.20.20.70:FF:000197">
    <property type="entry name" value="Alpha-galactosidase"/>
    <property type="match status" value="1"/>
</dbReference>
<dbReference type="EC" id="3.2.1.-" evidence="7"/>
<dbReference type="PANTHER" id="PTHR11452:SF83">
    <property type="entry name" value="ALPHA-GALACTOSIDASE"/>
    <property type="match status" value="1"/>
</dbReference>
<feature type="signal peptide" evidence="8">
    <location>
        <begin position="1"/>
        <end position="24"/>
    </location>
</feature>
<evidence type="ECO:0000259" key="9">
    <source>
        <dbReference type="Pfam" id="PF17801"/>
    </source>
</evidence>
<evidence type="ECO:0000256" key="1">
    <source>
        <dbReference type="ARBA" id="ARBA00001255"/>
    </source>
</evidence>
<evidence type="ECO:0000256" key="6">
    <source>
        <dbReference type="ARBA" id="ARBA00023295"/>
    </source>
</evidence>
<feature type="chain" id="PRO_5016934457" description="Alpha-galactosidase" evidence="8">
    <location>
        <begin position="25"/>
        <end position="441"/>
    </location>
</feature>
<reference evidence="10 11" key="1">
    <citation type="submission" date="2014-10" db="EMBL/GenBank/DDBJ databases">
        <title>Draft genome of the hookworm Ancylostoma caninum.</title>
        <authorList>
            <person name="Mitreva M."/>
        </authorList>
    </citation>
    <scope>NUCLEOTIDE SEQUENCE [LARGE SCALE GENOMIC DNA]</scope>
    <source>
        <strain evidence="10 11">Baltimore</strain>
    </source>
</reference>
<dbReference type="EMBL" id="JOJR01000756">
    <property type="protein sequence ID" value="RCN34663.1"/>
    <property type="molecule type" value="Genomic_DNA"/>
</dbReference>
<evidence type="ECO:0000256" key="4">
    <source>
        <dbReference type="ARBA" id="ARBA00022729"/>
    </source>
</evidence>
<comment type="catalytic activity">
    <reaction evidence="1">
        <text>Hydrolysis of terminal, non-reducing alpha-D-galactose residues in alpha-D-galactosides, including galactose oligosaccharides, galactomannans and galactolipids.</text>
        <dbReference type="EC" id="3.2.1.22"/>
    </reaction>
</comment>
<dbReference type="InterPro" id="IPR002241">
    <property type="entry name" value="Glyco_hydro_27"/>
</dbReference>
<dbReference type="PRINTS" id="PR00740">
    <property type="entry name" value="GLHYDRLASE27"/>
</dbReference>
<comment type="caution">
    <text evidence="10">The sequence shown here is derived from an EMBL/GenBank/DDBJ whole genome shotgun (WGS) entry which is preliminary data.</text>
</comment>
<dbReference type="GO" id="GO:0005737">
    <property type="term" value="C:cytoplasm"/>
    <property type="evidence" value="ECO:0007669"/>
    <property type="project" value="TreeGrafter"/>
</dbReference>
<dbReference type="GO" id="GO:0004557">
    <property type="term" value="F:alpha-galactosidase activity"/>
    <property type="evidence" value="ECO:0007669"/>
    <property type="project" value="UniProtKB-EC"/>
</dbReference>
<evidence type="ECO:0000256" key="2">
    <source>
        <dbReference type="ARBA" id="ARBA00009743"/>
    </source>
</evidence>
<dbReference type="InterPro" id="IPR013785">
    <property type="entry name" value="Aldolase_TIM"/>
</dbReference>
<dbReference type="InterPro" id="IPR017853">
    <property type="entry name" value="GH"/>
</dbReference>
<feature type="domain" description="Alpha galactosidase C-terminal" evidence="9">
    <location>
        <begin position="370"/>
        <end position="438"/>
    </location>
</feature>
<dbReference type="Pfam" id="PF17801">
    <property type="entry name" value="Melibiase_C"/>
    <property type="match status" value="1"/>
</dbReference>
<dbReference type="CDD" id="cd14792">
    <property type="entry name" value="GH27"/>
    <property type="match status" value="1"/>
</dbReference>
<dbReference type="SUPFAM" id="SSF51445">
    <property type="entry name" value="(Trans)glycosidases"/>
    <property type="match status" value="1"/>
</dbReference>
<comment type="subunit">
    <text evidence="7">Homodimer.</text>
</comment>
<dbReference type="PROSITE" id="PS00512">
    <property type="entry name" value="ALPHA_GALACTOSIDASE"/>
    <property type="match status" value="1"/>
</dbReference>
<name>A0A368FR76_ANCCA</name>
<evidence type="ECO:0000256" key="7">
    <source>
        <dbReference type="RuleBase" id="RU361168"/>
    </source>
</evidence>
<evidence type="ECO:0000256" key="3">
    <source>
        <dbReference type="ARBA" id="ARBA00012755"/>
    </source>
</evidence>
<keyword evidence="11" id="KW-1185">Reference proteome</keyword>
<dbReference type="Gene3D" id="3.20.20.70">
    <property type="entry name" value="Aldolase class I"/>
    <property type="match status" value="1"/>
</dbReference>
<evidence type="ECO:0000313" key="10">
    <source>
        <dbReference type="EMBL" id="RCN34663.1"/>
    </source>
</evidence>
<evidence type="ECO:0000313" key="11">
    <source>
        <dbReference type="Proteomes" id="UP000252519"/>
    </source>
</evidence>
<dbReference type="InterPro" id="IPR000111">
    <property type="entry name" value="Glyco_hydro_27/36_CS"/>
</dbReference>
<gene>
    <name evidence="10" type="ORF">ANCCAN_19482</name>
</gene>
<evidence type="ECO:0000256" key="5">
    <source>
        <dbReference type="ARBA" id="ARBA00022801"/>
    </source>
</evidence>
<dbReference type="Pfam" id="PF16499">
    <property type="entry name" value="Melibiase_2"/>
    <property type="match status" value="1"/>
</dbReference>
<dbReference type="GO" id="GO:0016139">
    <property type="term" value="P:glycoside catabolic process"/>
    <property type="evidence" value="ECO:0007669"/>
    <property type="project" value="TreeGrafter"/>
</dbReference>
<organism evidence="10 11">
    <name type="scientific">Ancylostoma caninum</name>
    <name type="common">Dog hookworm</name>
    <dbReference type="NCBI Taxonomy" id="29170"/>
    <lineage>
        <taxon>Eukaryota</taxon>
        <taxon>Metazoa</taxon>
        <taxon>Ecdysozoa</taxon>
        <taxon>Nematoda</taxon>
        <taxon>Chromadorea</taxon>
        <taxon>Rhabditida</taxon>
        <taxon>Rhabditina</taxon>
        <taxon>Rhabditomorpha</taxon>
        <taxon>Strongyloidea</taxon>
        <taxon>Ancylostomatidae</taxon>
        <taxon>Ancylostomatinae</taxon>
        <taxon>Ancylostoma</taxon>
    </lineage>
</organism>
<keyword evidence="6 7" id="KW-0326">Glycosidase</keyword>
<comment type="similarity">
    <text evidence="2 7">Belongs to the glycosyl hydrolase 27 family.</text>
</comment>
<dbReference type="STRING" id="29170.A0A368FR76"/>
<dbReference type="Proteomes" id="UP000252519">
    <property type="component" value="Unassembled WGS sequence"/>
</dbReference>
<dbReference type="InterPro" id="IPR041233">
    <property type="entry name" value="Melibiase_C"/>
</dbReference>
<dbReference type="SUPFAM" id="SSF51011">
    <property type="entry name" value="Glycosyl hydrolase domain"/>
    <property type="match status" value="1"/>
</dbReference>
<proteinExistence type="inferred from homology"/>
<dbReference type="OrthoDB" id="5795902at2759"/>